<evidence type="ECO:0000313" key="12">
    <source>
        <dbReference type="Proteomes" id="UP000242525"/>
    </source>
</evidence>
<keyword evidence="4 7" id="KW-0747">Spliceosome</keyword>
<evidence type="ECO:0000256" key="1">
    <source>
        <dbReference type="ARBA" id="ARBA00004123"/>
    </source>
</evidence>
<reference evidence="11" key="2">
    <citation type="journal article" date="2020" name="Front. Microbiol.">
        <title>Phenotypic and Genetic Characterization of the Cheese Ripening Yeast Geotrichum candidum.</title>
        <authorList>
            <person name="Perkins V."/>
            <person name="Vignola S."/>
            <person name="Lessard M.H."/>
            <person name="Plante P.L."/>
            <person name="Corbeil J."/>
            <person name="Dugat-Bony E."/>
            <person name="Frenette M."/>
            <person name="Labrie S."/>
        </authorList>
    </citation>
    <scope>NUCLEOTIDE SEQUENCE</scope>
    <source>
        <strain evidence="11">LMA-70</strain>
    </source>
</reference>
<evidence type="ECO:0000256" key="3">
    <source>
        <dbReference type="ARBA" id="ARBA00022664"/>
    </source>
</evidence>
<evidence type="ECO:0000256" key="5">
    <source>
        <dbReference type="ARBA" id="ARBA00023187"/>
    </source>
</evidence>
<dbReference type="GO" id="GO:0030628">
    <property type="term" value="F:pre-mRNA 3'-splice site binding"/>
    <property type="evidence" value="ECO:0007669"/>
    <property type="project" value="UniProtKB-UniRule"/>
</dbReference>
<dbReference type="AlphaFoldDB" id="A0A0J9X9N2"/>
<evidence type="ECO:0000313" key="11">
    <source>
        <dbReference type="EMBL" id="KAF5094826.1"/>
    </source>
</evidence>
<accession>A0A0J9X9N2</accession>
<reference evidence="10 12" key="1">
    <citation type="submission" date="2014-03" db="EMBL/GenBank/DDBJ databases">
        <authorList>
            <person name="Casaregola S."/>
        </authorList>
    </citation>
    <scope>NUCLEOTIDE SEQUENCE [LARGE SCALE GENOMIC DNA]</scope>
    <source>
        <strain evidence="10 12">CLIB 918</strain>
    </source>
</reference>
<dbReference type="InterPro" id="IPR021715">
    <property type="entry name" value="Slu7_dom"/>
</dbReference>
<evidence type="ECO:0000256" key="2">
    <source>
        <dbReference type="ARBA" id="ARBA00007203"/>
    </source>
</evidence>
<keyword evidence="3 7" id="KW-0507">mRNA processing</keyword>
<dbReference type="OrthoDB" id="249612at2759"/>
<dbReference type="EMBL" id="QQZK01000168">
    <property type="protein sequence ID" value="KAF5094826.1"/>
    <property type="molecule type" value="Genomic_DNA"/>
</dbReference>
<dbReference type="PANTHER" id="PTHR12942">
    <property type="entry name" value="STEP II SPLICING FACTOR SLU7"/>
    <property type="match status" value="1"/>
</dbReference>
<feature type="region of interest" description="Disordered" evidence="8">
    <location>
        <begin position="1"/>
        <end position="31"/>
    </location>
</feature>
<comment type="similarity">
    <text evidence="2 7">Belongs to the SLU7 family.</text>
</comment>
<keyword evidence="5 7" id="KW-0508">mRNA splicing</keyword>
<comment type="caution">
    <text evidence="10">The sequence shown here is derived from an EMBL/GenBank/DDBJ whole genome shotgun (WGS) entry which is preliminary data.</text>
</comment>
<dbReference type="Proteomes" id="UP000750522">
    <property type="component" value="Unassembled WGS sequence"/>
</dbReference>
<evidence type="ECO:0000256" key="6">
    <source>
        <dbReference type="ARBA" id="ARBA00023242"/>
    </source>
</evidence>
<reference evidence="11" key="3">
    <citation type="submission" date="2020-01" db="EMBL/GenBank/DDBJ databases">
        <authorList>
            <person name="Perkins V."/>
            <person name="Lessard M.-H."/>
            <person name="Dugat-Bony E."/>
            <person name="Frenette M."/>
            <person name="Labrie S."/>
        </authorList>
    </citation>
    <scope>NUCLEOTIDE SEQUENCE</scope>
    <source>
        <strain evidence="11">LMA-70</strain>
    </source>
</reference>
<sequence>MSAPPNRNGPQRGKPSTRGGRSVQPQIGLDGKEINPYIPRYISSAPWYLEKSDDYLQHQRSTKEVIKGEWYDRGKANQKNVPTKFRKGACTNCGAMTHKAKECLERPRKVGAKYSGLDLRPDDNIQDIKTTWDSKRDRWNGYDADEYKGVVQEFEHEQQIKEQAEEEERLRKIRLGLTDALAPSGGDGEVADDDDPDKKLTTRTLRVREDKAQYLTDLSEDSAVFNPKSRTLRSEASGSVNDRGLFVRKLTDEAEAHSALREYADAAAEHGEAVSLEAGPTEAVLRLKQRREQEKAAADKLRRELLEKYGGEEYLEQGKRPREVLEAPVEEYHEYTATGELKQKKPKLDETEEEEEEDTKSGELEEPKQDVYAKSKYPEDVYPGNHTSVWGSYWKDGKWGFDCCHSLVRQSYCLGTKGREINDNLKE</sequence>
<dbReference type="Pfam" id="PF11708">
    <property type="entry name" value="Slu7"/>
    <property type="match status" value="1"/>
</dbReference>
<name>A0A0J9X9N2_GEOCN</name>
<dbReference type="Proteomes" id="UP000242525">
    <property type="component" value="Unassembled WGS sequence"/>
</dbReference>
<evidence type="ECO:0000259" key="9">
    <source>
        <dbReference type="Pfam" id="PF11708"/>
    </source>
</evidence>
<keyword evidence="6 7" id="KW-0539">Nucleus</keyword>
<dbReference type="GO" id="GO:0005681">
    <property type="term" value="C:spliceosomal complex"/>
    <property type="evidence" value="ECO:0007669"/>
    <property type="project" value="UniProtKB-UniRule"/>
</dbReference>
<gene>
    <name evidence="10" type="ORF">BN980_GECA05s02892g</name>
    <name evidence="11" type="ORF">DV451_004903</name>
</gene>
<feature type="region of interest" description="Disordered" evidence="8">
    <location>
        <begin position="330"/>
        <end position="380"/>
    </location>
</feature>
<proteinExistence type="inferred from homology"/>
<comment type="function">
    <text evidence="7">Involved in pre-mRNA splicing.</text>
</comment>
<dbReference type="PANTHER" id="PTHR12942:SF2">
    <property type="entry name" value="PRE-MRNA-SPLICING FACTOR SLU7"/>
    <property type="match status" value="1"/>
</dbReference>
<evidence type="ECO:0000256" key="4">
    <source>
        <dbReference type="ARBA" id="ARBA00022728"/>
    </source>
</evidence>
<dbReference type="GO" id="GO:0000398">
    <property type="term" value="P:mRNA splicing, via spliceosome"/>
    <property type="evidence" value="ECO:0007669"/>
    <property type="project" value="UniProtKB-UniRule"/>
</dbReference>
<keyword evidence="12" id="KW-1185">Reference proteome</keyword>
<evidence type="ECO:0000313" key="10">
    <source>
        <dbReference type="EMBL" id="CDO53519.1"/>
    </source>
</evidence>
<evidence type="ECO:0000256" key="7">
    <source>
        <dbReference type="RuleBase" id="RU367071"/>
    </source>
</evidence>
<dbReference type="InterPro" id="IPR039974">
    <property type="entry name" value="Splicing_factor_SLU7"/>
</dbReference>
<evidence type="ECO:0000256" key="8">
    <source>
        <dbReference type="SAM" id="MobiDB-lite"/>
    </source>
</evidence>
<dbReference type="STRING" id="1173061.A0A0J9X9N2"/>
<dbReference type="EMBL" id="CCBN010000005">
    <property type="protein sequence ID" value="CDO53519.1"/>
    <property type="molecule type" value="Genomic_DNA"/>
</dbReference>
<feature type="domain" description="Pre-mRNA-splicing factor SLU7" evidence="9">
    <location>
        <begin position="131"/>
        <end position="392"/>
    </location>
</feature>
<protein>
    <recommendedName>
        <fullName evidence="7">Pre-mRNA-splicing factor SLU7</fullName>
    </recommendedName>
</protein>
<comment type="subcellular location">
    <subcellularLocation>
        <location evidence="1 7">Nucleus</location>
    </subcellularLocation>
</comment>
<comment type="subunit">
    <text evidence="7">Associated with the spliceosome.</text>
</comment>
<feature type="compositionally biased region" description="Basic and acidic residues" evidence="8">
    <location>
        <begin position="359"/>
        <end position="379"/>
    </location>
</feature>
<organism evidence="10 12">
    <name type="scientific">Geotrichum candidum</name>
    <name type="common">Oospora lactis</name>
    <name type="synonym">Dipodascus geotrichum</name>
    <dbReference type="NCBI Taxonomy" id="1173061"/>
    <lineage>
        <taxon>Eukaryota</taxon>
        <taxon>Fungi</taxon>
        <taxon>Dikarya</taxon>
        <taxon>Ascomycota</taxon>
        <taxon>Saccharomycotina</taxon>
        <taxon>Dipodascomycetes</taxon>
        <taxon>Dipodascales</taxon>
        <taxon>Dipodascaceae</taxon>
        <taxon>Geotrichum</taxon>
    </lineage>
</organism>